<dbReference type="GeneID" id="41957081"/>
<dbReference type="AlphaFoldDB" id="A0A6P8BM32"/>
<accession>A0A6P8BM32</accession>
<evidence type="ECO:0000313" key="1">
    <source>
        <dbReference type="Proteomes" id="UP000515153"/>
    </source>
</evidence>
<proteinExistence type="predicted"/>
<reference evidence="2" key="3">
    <citation type="submission" date="2025-08" db="UniProtKB">
        <authorList>
            <consortium name="RefSeq"/>
        </authorList>
    </citation>
    <scope>IDENTIFICATION</scope>
    <source>
        <strain evidence="2">NI907</strain>
    </source>
</reference>
<evidence type="ECO:0000313" key="2">
    <source>
        <dbReference type="RefSeq" id="XP_030988295.1"/>
    </source>
</evidence>
<reference evidence="2" key="1">
    <citation type="journal article" date="2019" name="Mol. Biol. Evol.">
        <title>Blast fungal genomes show frequent chromosomal changes, gene gains and losses, and effector gene turnover.</title>
        <authorList>
            <person name="Gomez Luciano L.B."/>
            <person name="Jason Tsai I."/>
            <person name="Chuma I."/>
            <person name="Tosa Y."/>
            <person name="Chen Y.H."/>
            <person name="Li J.Y."/>
            <person name="Li M.Y."/>
            <person name="Jade Lu M.Y."/>
            <person name="Nakayashiki H."/>
            <person name="Li W.H."/>
        </authorList>
    </citation>
    <scope>NUCLEOTIDE SEQUENCE</scope>
    <source>
        <strain evidence="2">NI907</strain>
    </source>
</reference>
<keyword evidence="1" id="KW-1185">Reference proteome</keyword>
<reference evidence="2" key="2">
    <citation type="submission" date="2019-10" db="EMBL/GenBank/DDBJ databases">
        <authorList>
            <consortium name="NCBI Genome Project"/>
        </authorList>
    </citation>
    <scope>NUCLEOTIDE SEQUENCE</scope>
    <source>
        <strain evidence="2">NI907</strain>
    </source>
</reference>
<organism evidence="1 2">
    <name type="scientific">Pyricularia grisea</name>
    <name type="common">Crabgrass-specific blast fungus</name>
    <name type="synonym">Magnaporthe grisea</name>
    <dbReference type="NCBI Taxonomy" id="148305"/>
    <lineage>
        <taxon>Eukaryota</taxon>
        <taxon>Fungi</taxon>
        <taxon>Dikarya</taxon>
        <taxon>Ascomycota</taxon>
        <taxon>Pezizomycotina</taxon>
        <taxon>Sordariomycetes</taxon>
        <taxon>Sordariomycetidae</taxon>
        <taxon>Magnaporthales</taxon>
        <taxon>Pyriculariaceae</taxon>
        <taxon>Pyricularia</taxon>
    </lineage>
</organism>
<dbReference type="Proteomes" id="UP000515153">
    <property type="component" value="Unplaced"/>
</dbReference>
<dbReference type="KEGG" id="pgri:PgNI_02102"/>
<sequence length="90" mass="10292">MSLSIEHPVYTTRYIGPCLITLYDSNNQPVQMIDAPDNVQPVIVKVNNDRITININIGCKAERVRGLFSDGYYFEVRVKTNRTFTTIKNP</sequence>
<dbReference type="RefSeq" id="XP_030988295.1">
    <property type="nucleotide sequence ID" value="XM_031122169.1"/>
</dbReference>
<name>A0A6P8BM32_PYRGI</name>
<gene>
    <name evidence="2" type="ORF">PgNI_02102</name>
</gene>
<protein>
    <submittedName>
        <fullName evidence="2">Uncharacterized protein</fullName>
    </submittedName>
</protein>